<evidence type="ECO:0000256" key="6">
    <source>
        <dbReference type="ARBA" id="ARBA00022556"/>
    </source>
</evidence>
<dbReference type="GO" id="GO:0009029">
    <property type="term" value="F:lipid-A 4'-kinase activity"/>
    <property type="evidence" value="ECO:0007669"/>
    <property type="project" value="UniProtKB-UniRule"/>
</dbReference>
<comment type="similarity">
    <text evidence="13">Belongs to the LpxK family.</text>
</comment>
<evidence type="ECO:0000256" key="8">
    <source>
        <dbReference type="ARBA" id="ARBA00022741"/>
    </source>
</evidence>
<feature type="binding site" evidence="13">
    <location>
        <begin position="58"/>
        <end position="65"/>
    </location>
    <ligand>
        <name>ATP</name>
        <dbReference type="ChEBI" id="CHEBI:30616"/>
    </ligand>
</feature>
<organism evidence="14 15">
    <name type="scientific">Pseudidiomarina indica</name>
    <dbReference type="NCBI Taxonomy" id="1159017"/>
    <lineage>
        <taxon>Bacteria</taxon>
        <taxon>Pseudomonadati</taxon>
        <taxon>Pseudomonadota</taxon>
        <taxon>Gammaproteobacteria</taxon>
        <taxon>Alteromonadales</taxon>
        <taxon>Idiomarinaceae</taxon>
        <taxon>Pseudidiomarina</taxon>
    </lineage>
</organism>
<dbReference type="HAMAP" id="MF_00409">
    <property type="entry name" value="LpxK"/>
    <property type="match status" value="1"/>
</dbReference>
<dbReference type="InterPro" id="IPR003758">
    <property type="entry name" value="LpxK"/>
</dbReference>
<keyword evidence="11 13" id="KW-0443">Lipid metabolism</keyword>
<keyword evidence="9 13" id="KW-0418">Kinase</keyword>
<keyword evidence="7 13" id="KW-0808">Transferase</keyword>
<dbReference type="PANTHER" id="PTHR42724">
    <property type="entry name" value="TETRAACYLDISACCHARIDE 4'-KINASE"/>
    <property type="match status" value="1"/>
</dbReference>
<dbReference type="Pfam" id="PF02606">
    <property type="entry name" value="LpxK"/>
    <property type="match status" value="1"/>
</dbReference>
<evidence type="ECO:0000256" key="13">
    <source>
        <dbReference type="HAMAP-Rule" id="MF_00409"/>
    </source>
</evidence>
<keyword evidence="15" id="KW-1185">Reference proteome</keyword>
<evidence type="ECO:0000256" key="3">
    <source>
        <dbReference type="ARBA" id="ARBA00012071"/>
    </source>
</evidence>
<gene>
    <name evidence="13" type="primary">lpxK</name>
    <name evidence="14" type="ORF">SAMN02927930_00428</name>
</gene>
<evidence type="ECO:0000256" key="2">
    <source>
        <dbReference type="ARBA" id="ARBA00004870"/>
    </source>
</evidence>
<dbReference type="GO" id="GO:0005886">
    <property type="term" value="C:plasma membrane"/>
    <property type="evidence" value="ECO:0007669"/>
    <property type="project" value="TreeGrafter"/>
</dbReference>
<keyword evidence="10 13" id="KW-0067">ATP-binding</keyword>
<evidence type="ECO:0000256" key="7">
    <source>
        <dbReference type="ARBA" id="ARBA00022679"/>
    </source>
</evidence>
<dbReference type="EC" id="2.7.1.130" evidence="3 13"/>
<dbReference type="EMBL" id="FMXN01000002">
    <property type="protein sequence ID" value="SDB11056.1"/>
    <property type="molecule type" value="Genomic_DNA"/>
</dbReference>
<dbReference type="UniPathway" id="UPA00359">
    <property type="reaction ID" value="UER00482"/>
</dbReference>
<dbReference type="AlphaFoldDB" id="A0A1G6ARL9"/>
<dbReference type="Proteomes" id="UP000199626">
    <property type="component" value="Unassembled WGS sequence"/>
</dbReference>
<dbReference type="NCBIfam" id="TIGR00682">
    <property type="entry name" value="lpxK"/>
    <property type="match status" value="1"/>
</dbReference>
<evidence type="ECO:0000256" key="1">
    <source>
        <dbReference type="ARBA" id="ARBA00002274"/>
    </source>
</evidence>
<comment type="pathway">
    <text evidence="2 13">Glycolipid biosynthesis; lipid IV(A) biosynthesis; lipid IV(A) from (3R)-3-hydroxytetradecanoyl-[acyl-carrier-protein] and UDP-N-acetyl-alpha-D-glucosamine: step 6/6.</text>
</comment>
<comment type="function">
    <text evidence="1 13">Transfers the gamma-phosphate of ATP to the 4'-position of a tetraacyldisaccharide 1-phosphate intermediate (termed DS-1-P) to form tetraacyldisaccharide 1,4'-bis-phosphate (lipid IVA).</text>
</comment>
<dbReference type="SUPFAM" id="SSF52540">
    <property type="entry name" value="P-loop containing nucleoside triphosphate hydrolases"/>
    <property type="match status" value="1"/>
</dbReference>
<evidence type="ECO:0000256" key="9">
    <source>
        <dbReference type="ARBA" id="ARBA00022777"/>
    </source>
</evidence>
<dbReference type="GO" id="GO:0005524">
    <property type="term" value="F:ATP binding"/>
    <property type="evidence" value="ECO:0007669"/>
    <property type="project" value="UniProtKB-UniRule"/>
</dbReference>
<dbReference type="RefSeq" id="WP_176754885.1">
    <property type="nucleotide sequence ID" value="NZ_FMXN01000002.1"/>
</dbReference>
<comment type="catalytic activity">
    <reaction evidence="13">
        <text>a lipid A disaccharide + ATP = a lipid IVA + ADP + H(+)</text>
        <dbReference type="Rhea" id="RHEA:67840"/>
        <dbReference type="ChEBI" id="CHEBI:15378"/>
        <dbReference type="ChEBI" id="CHEBI:30616"/>
        <dbReference type="ChEBI" id="CHEBI:176343"/>
        <dbReference type="ChEBI" id="CHEBI:176425"/>
        <dbReference type="ChEBI" id="CHEBI:456216"/>
        <dbReference type="EC" id="2.7.1.130"/>
    </reaction>
</comment>
<keyword evidence="5 13" id="KW-0444">Lipid biosynthesis</keyword>
<dbReference type="CDD" id="cd01983">
    <property type="entry name" value="SIMIBI"/>
    <property type="match status" value="1"/>
</dbReference>
<keyword evidence="8 13" id="KW-0547">Nucleotide-binding</keyword>
<evidence type="ECO:0000256" key="11">
    <source>
        <dbReference type="ARBA" id="ARBA00023098"/>
    </source>
</evidence>
<evidence type="ECO:0000256" key="4">
    <source>
        <dbReference type="ARBA" id="ARBA00016436"/>
    </source>
</evidence>
<proteinExistence type="inferred from homology"/>
<evidence type="ECO:0000256" key="12">
    <source>
        <dbReference type="ARBA" id="ARBA00029757"/>
    </source>
</evidence>
<evidence type="ECO:0000256" key="10">
    <source>
        <dbReference type="ARBA" id="ARBA00022840"/>
    </source>
</evidence>
<evidence type="ECO:0000313" key="15">
    <source>
        <dbReference type="Proteomes" id="UP000199626"/>
    </source>
</evidence>
<dbReference type="GO" id="GO:0009245">
    <property type="term" value="P:lipid A biosynthetic process"/>
    <property type="evidence" value="ECO:0007669"/>
    <property type="project" value="UniProtKB-UniRule"/>
</dbReference>
<sequence>MALQRAWYRPKLSAWLLLLLPLQALFVGVSQCRRWCYQWGWCARYRAPVPVIVVGNISVGGTGKTPVTEALVQWLKQQGYRPAIISRGYGASGPFPQLVTAQSVPQAVGDEPKLLAQRTQVPVAVSPNRQHAIELILQHFPDTNLILSDDGLQHEPLHRDLEIAVVDGERGVGNGWRLPMGPLRDPVQRLQQVDLVVQNGGEQARFGHRFTLQPNDWRRVLDDEPVAMPTGRAIAVAGIGYPQRFFSTLQQLSMTLVECRAFADHHPYTAADFAGFDPALPVVMTEKDAAKCREFAQENWYYLSVTATFEDAFWHQFSQHLSRMTQET</sequence>
<dbReference type="GO" id="GO:0009244">
    <property type="term" value="P:lipopolysaccharide core region biosynthetic process"/>
    <property type="evidence" value="ECO:0007669"/>
    <property type="project" value="TreeGrafter"/>
</dbReference>
<evidence type="ECO:0000313" key="14">
    <source>
        <dbReference type="EMBL" id="SDB11056.1"/>
    </source>
</evidence>
<dbReference type="PANTHER" id="PTHR42724:SF1">
    <property type="entry name" value="TETRAACYLDISACCHARIDE 4'-KINASE, MITOCHONDRIAL-RELATED"/>
    <property type="match status" value="1"/>
</dbReference>
<dbReference type="InterPro" id="IPR027417">
    <property type="entry name" value="P-loop_NTPase"/>
</dbReference>
<accession>A0A1G6ARL9</accession>
<protein>
    <recommendedName>
        <fullName evidence="4 13">Tetraacyldisaccharide 4'-kinase</fullName>
        <ecNumber evidence="3 13">2.7.1.130</ecNumber>
    </recommendedName>
    <alternativeName>
        <fullName evidence="12 13">Lipid A 4'-kinase</fullName>
    </alternativeName>
</protein>
<evidence type="ECO:0000256" key="5">
    <source>
        <dbReference type="ARBA" id="ARBA00022516"/>
    </source>
</evidence>
<keyword evidence="6 13" id="KW-0441">Lipid A biosynthesis</keyword>
<reference evidence="15" key="1">
    <citation type="submission" date="2016-10" db="EMBL/GenBank/DDBJ databases">
        <authorList>
            <person name="Varghese N."/>
            <person name="Submissions S."/>
        </authorList>
    </citation>
    <scope>NUCLEOTIDE SEQUENCE [LARGE SCALE GENOMIC DNA]</scope>
    <source>
        <strain evidence="15">CGMCC 1.10824</strain>
    </source>
</reference>
<name>A0A1G6ARL9_9GAMM</name>
<dbReference type="STRING" id="1159017.SAMN02927930_00428"/>